<protein>
    <submittedName>
        <fullName evidence="1">Uncharacterized protein</fullName>
    </submittedName>
</protein>
<evidence type="ECO:0000313" key="1">
    <source>
        <dbReference type="EMBL" id="MBC2592813.1"/>
    </source>
</evidence>
<name>A0A842H8F7_9BACT</name>
<dbReference type="Proteomes" id="UP000546464">
    <property type="component" value="Unassembled WGS sequence"/>
</dbReference>
<organism evidence="1 2">
    <name type="scientific">Ruficoccus amylovorans</name>
    <dbReference type="NCBI Taxonomy" id="1804625"/>
    <lineage>
        <taxon>Bacteria</taxon>
        <taxon>Pseudomonadati</taxon>
        <taxon>Verrucomicrobiota</taxon>
        <taxon>Opitutia</taxon>
        <taxon>Puniceicoccales</taxon>
        <taxon>Cerasicoccaceae</taxon>
        <taxon>Ruficoccus</taxon>
    </lineage>
</organism>
<evidence type="ECO:0000313" key="2">
    <source>
        <dbReference type="Proteomes" id="UP000546464"/>
    </source>
</evidence>
<sequence>MSEEHETAIIEMTTESSAYRISPVGIEFLCELDQQAWSELGAKLGKAGRSIGFLIGDWLNYGEGKGEWGNAYESAMRITKLDYGVLRHYASVAKNVQLLTRVNNLSWDHHRKVAPLKTEEEKRKWLQVALQECDKQNGKPMSARRLAKSILLGRVAKVEEMSVPPNDRGIDNMSPHVTRIVVLWGKLKRSGYLENTSIDDMLDLIDELQPVVDIVQELHEAVSEAGGGSAGSHID</sequence>
<dbReference type="AlphaFoldDB" id="A0A842H8F7"/>
<gene>
    <name evidence="1" type="ORF">H5P28_00920</name>
</gene>
<dbReference type="EMBL" id="JACHVB010000011">
    <property type="protein sequence ID" value="MBC2592813.1"/>
    <property type="molecule type" value="Genomic_DNA"/>
</dbReference>
<reference evidence="1 2" key="1">
    <citation type="submission" date="2020-07" db="EMBL/GenBank/DDBJ databases">
        <authorList>
            <person name="Feng X."/>
        </authorList>
    </citation>
    <scope>NUCLEOTIDE SEQUENCE [LARGE SCALE GENOMIC DNA]</scope>
    <source>
        <strain evidence="1 2">JCM31066</strain>
    </source>
</reference>
<keyword evidence="2" id="KW-1185">Reference proteome</keyword>
<proteinExistence type="predicted"/>
<dbReference type="RefSeq" id="WP_185673828.1">
    <property type="nucleotide sequence ID" value="NZ_JACHVB010000011.1"/>
</dbReference>
<comment type="caution">
    <text evidence="1">The sequence shown here is derived from an EMBL/GenBank/DDBJ whole genome shotgun (WGS) entry which is preliminary data.</text>
</comment>
<accession>A0A842H8F7</accession>